<reference evidence="4" key="2">
    <citation type="submission" date="2009-11" db="EMBL/GenBank/DDBJ databases">
        <title>The Genome Sequence of Allomyces macrogynus strain ATCC 38327.</title>
        <authorList>
            <consortium name="The Broad Institute Genome Sequencing Platform"/>
            <person name="Russ C."/>
            <person name="Cuomo C."/>
            <person name="Shea T."/>
            <person name="Young S.K."/>
            <person name="Zeng Q."/>
            <person name="Koehrsen M."/>
            <person name="Haas B."/>
            <person name="Borodovsky M."/>
            <person name="Guigo R."/>
            <person name="Alvarado L."/>
            <person name="Berlin A."/>
            <person name="Borenstein D."/>
            <person name="Chen Z."/>
            <person name="Engels R."/>
            <person name="Freedman E."/>
            <person name="Gellesch M."/>
            <person name="Goldberg J."/>
            <person name="Griggs A."/>
            <person name="Gujja S."/>
            <person name="Heiman D."/>
            <person name="Hepburn T."/>
            <person name="Howarth C."/>
            <person name="Jen D."/>
            <person name="Larson L."/>
            <person name="Lewis B."/>
            <person name="Mehta T."/>
            <person name="Park D."/>
            <person name="Pearson M."/>
            <person name="Roberts A."/>
            <person name="Saif S."/>
            <person name="Shenoy N."/>
            <person name="Sisk P."/>
            <person name="Stolte C."/>
            <person name="Sykes S."/>
            <person name="Walk T."/>
            <person name="White J."/>
            <person name="Yandava C."/>
            <person name="Burger G."/>
            <person name="Gray M.W."/>
            <person name="Holland P.W.H."/>
            <person name="King N."/>
            <person name="Lang F.B.F."/>
            <person name="Roger A.J."/>
            <person name="Ruiz-Trillo I."/>
            <person name="Lander E."/>
            <person name="Nusbaum C."/>
        </authorList>
    </citation>
    <scope>NUCLEOTIDE SEQUENCE [LARGE SCALE GENOMIC DNA]</scope>
    <source>
        <strain evidence="4">ATCC 38327</strain>
    </source>
</reference>
<proteinExistence type="predicted"/>
<dbReference type="Pfam" id="PF00620">
    <property type="entry name" value="RhoGAP"/>
    <property type="match status" value="1"/>
</dbReference>
<evidence type="ECO:0000256" key="1">
    <source>
        <dbReference type="SAM" id="MobiDB-lite"/>
    </source>
</evidence>
<feature type="compositionally biased region" description="Polar residues" evidence="1">
    <location>
        <begin position="125"/>
        <end position="138"/>
    </location>
</feature>
<dbReference type="OrthoDB" id="437889at2759"/>
<gene>
    <name evidence="3" type="ORF">AMAG_20255</name>
</gene>
<feature type="region of interest" description="Disordered" evidence="1">
    <location>
        <begin position="1"/>
        <end position="24"/>
    </location>
</feature>
<dbReference type="Proteomes" id="UP000054350">
    <property type="component" value="Unassembled WGS sequence"/>
</dbReference>
<dbReference type="EMBL" id="GG745364">
    <property type="protein sequence ID" value="KNE70202.1"/>
    <property type="molecule type" value="Genomic_DNA"/>
</dbReference>
<protein>
    <recommendedName>
        <fullName evidence="2">Rho-GAP domain-containing protein</fullName>
    </recommendedName>
</protein>
<dbReference type="InterPro" id="IPR000198">
    <property type="entry name" value="RhoGAP_dom"/>
</dbReference>
<evidence type="ECO:0000259" key="2">
    <source>
        <dbReference type="PROSITE" id="PS50238"/>
    </source>
</evidence>
<dbReference type="PROSITE" id="PS50238">
    <property type="entry name" value="RHOGAP"/>
    <property type="match status" value="1"/>
</dbReference>
<feature type="region of interest" description="Disordered" evidence="1">
    <location>
        <begin position="73"/>
        <end position="138"/>
    </location>
</feature>
<organism evidence="3 4">
    <name type="scientific">Allomyces macrogynus (strain ATCC 38327)</name>
    <name type="common">Allomyces javanicus var. macrogynus</name>
    <dbReference type="NCBI Taxonomy" id="578462"/>
    <lineage>
        <taxon>Eukaryota</taxon>
        <taxon>Fungi</taxon>
        <taxon>Fungi incertae sedis</taxon>
        <taxon>Blastocladiomycota</taxon>
        <taxon>Blastocladiomycetes</taxon>
        <taxon>Blastocladiales</taxon>
        <taxon>Blastocladiaceae</taxon>
        <taxon>Allomyces</taxon>
    </lineage>
</organism>
<dbReference type="InterPro" id="IPR008936">
    <property type="entry name" value="Rho_GTPase_activation_prot"/>
</dbReference>
<accession>A0A0L0T617</accession>
<dbReference type="AlphaFoldDB" id="A0A0L0T617"/>
<dbReference type="Gene3D" id="1.10.555.10">
    <property type="entry name" value="Rho GTPase activation protein"/>
    <property type="match status" value="1"/>
</dbReference>
<dbReference type="SUPFAM" id="SSF48350">
    <property type="entry name" value="GTPase activation domain, GAP"/>
    <property type="match status" value="1"/>
</dbReference>
<feature type="domain" description="Rho-GAP" evidence="2">
    <location>
        <begin position="331"/>
        <end position="520"/>
    </location>
</feature>
<reference evidence="3 4" key="1">
    <citation type="submission" date="2009-11" db="EMBL/GenBank/DDBJ databases">
        <title>Annotation of Allomyces macrogynus ATCC 38327.</title>
        <authorList>
            <consortium name="The Broad Institute Genome Sequencing Platform"/>
            <person name="Russ C."/>
            <person name="Cuomo C."/>
            <person name="Burger G."/>
            <person name="Gray M.W."/>
            <person name="Holland P.W.H."/>
            <person name="King N."/>
            <person name="Lang F.B.F."/>
            <person name="Roger A.J."/>
            <person name="Ruiz-Trillo I."/>
            <person name="Young S.K."/>
            <person name="Zeng Q."/>
            <person name="Gargeya S."/>
            <person name="Fitzgerald M."/>
            <person name="Haas B."/>
            <person name="Abouelleil A."/>
            <person name="Alvarado L."/>
            <person name="Arachchi H.M."/>
            <person name="Berlin A."/>
            <person name="Chapman S.B."/>
            <person name="Gearin G."/>
            <person name="Goldberg J."/>
            <person name="Griggs A."/>
            <person name="Gujja S."/>
            <person name="Hansen M."/>
            <person name="Heiman D."/>
            <person name="Howarth C."/>
            <person name="Larimer J."/>
            <person name="Lui A."/>
            <person name="MacDonald P.J.P."/>
            <person name="McCowen C."/>
            <person name="Montmayeur A."/>
            <person name="Murphy C."/>
            <person name="Neiman D."/>
            <person name="Pearson M."/>
            <person name="Priest M."/>
            <person name="Roberts A."/>
            <person name="Saif S."/>
            <person name="Shea T."/>
            <person name="Sisk P."/>
            <person name="Stolte C."/>
            <person name="Sykes S."/>
            <person name="Wortman J."/>
            <person name="Nusbaum C."/>
            <person name="Birren B."/>
        </authorList>
    </citation>
    <scope>NUCLEOTIDE SEQUENCE [LARGE SCALE GENOMIC DNA]</scope>
    <source>
        <strain evidence="3 4">ATCC 38327</strain>
    </source>
</reference>
<dbReference type="SMART" id="SM00324">
    <property type="entry name" value="RhoGAP"/>
    <property type="match status" value="1"/>
</dbReference>
<dbReference type="STRING" id="578462.A0A0L0T617"/>
<name>A0A0L0T617_ALLM3</name>
<evidence type="ECO:0000313" key="3">
    <source>
        <dbReference type="EMBL" id="KNE70202.1"/>
    </source>
</evidence>
<feature type="region of interest" description="Disordered" evidence="1">
    <location>
        <begin position="174"/>
        <end position="198"/>
    </location>
</feature>
<keyword evidence="4" id="KW-1185">Reference proteome</keyword>
<evidence type="ECO:0000313" key="4">
    <source>
        <dbReference type="Proteomes" id="UP000054350"/>
    </source>
</evidence>
<dbReference type="GO" id="GO:0007165">
    <property type="term" value="P:signal transduction"/>
    <property type="evidence" value="ECO:0007669"/>
    <property type="project" value="InterPro"/>
</dbReference>
<dbReference type="VEuPathDB" id="FungiDB:AMAG_20255"/>
<feature type="compositionally biased region" description="Pro residues" evidence="1">
    <location>
        <begin position="176"/>
        <end position="194"/>
    </location>
</feature>
<sequence>MFQFKAPFGFSKQPQQPAAPPVAPALAAAPAQTAFDPFNNMGNANLVDHNQLVNGMAQVNAVMADAPMVYAPPPPPAAMGPPKGIPSSRQAKRDRDSGKTQIFESVIPQVPTGRRKVQAKGSKGIRQNDSAGTGSQENAHGLMAASAPTLPPPPPVQTGLGRFASMFGIAAMAAGLPPPPPATTSPVDQPPQPPANSLSLPFPQPSNGWIPRIPGYPHHVDFAKVVTLIKPHEMADFAAWQWDRIAREYQSLLPEAVTAAAAHTVAVEDPMQVDAPAAKRRRTISFANAIAGMFGGGTPAPPPQRPDFPSLHEGKSLEDQYMLHARPTVFAPLVDTQVPRVLEYLLTYLWREDIIEREGIFRCSGDNGRRMGVYRLVSAYGKYNIVPDIPPSCHLEVAETAKQYLREVPGGIVPETCTPFIKAVMTMGQEGRMTKDQAAIALQKALFTLSPWNLALLQATLALALRIREFGIKNKLATSEAIAVIFGPIVFRDSDLSGATSWDWMKIAFALLMEHPIDTWFRIQIADLPEGMQASVVPLGPFA</sequence>